<sequence>MSEVEAASAEAPQSVPAREVKYCEICSFPYEYCEYGSSLTKCKANLEAKDPALFAQLYSEEALTDKLKSLTTEQVESLERDSAKRERKAEAKAEKERAQLAASKIVLSRVARTKRKVITCIHGLHLFSPPLPQLKVIAKGLSSRFATGASVTQSVQHPGIDEIHIQGDVVDDVKKMLVQRAKPFELIPPESEGGLTEKNIVIDDKAAK</sequence>
<dbReference type="PROSITE" id="PS50296">
    <property type="entry name" value="SUI1"/>
    <property type="match status" value="1"/>
</dbReference>
<organism evidence="5 6">
    <name type="scientific">Malassezia japonica</name>
    <dbReference type="NCBI Taxonomy" id="223818"/>
    <lineage>
        <taxon>Eukaryota</taxon>
        <taxon>Fungi</taxon>
        <taxon>Dikarya</taxon>
        <taxon>Basidiomycota</taxon>
        <taxon>Ustilaginomycotina</taxon>
        <taxon>Malasseziomycetes</taxon>
        <taxon>Malasseziales</taxon>
        <taxon>Malasseziaceae</taxon>
        <taxon>Malassezia</taxon>
    </lineage>
</organism>
<evidence type="ECO:0000313" key="5">
    <source>
        <dbReference type="EMBL" id="WFD39739.1"/>
    </source>
</evidence>
<evidence type="ECO:0000256" key="1">
    <source>
        <dbReference type="ARBA" id="ARBA00007514"/>
    </source>
</evidence>
<dbReference type="SUPFAM" id="SSF55159">
    <property type="entry name" value="eIF1-like"/>
    <property type="match status" value="1"/>
</dbReference>
<dbReference type="InterPro" id="IPR036877">
    <property type="entry name" value="SUI1_dom_sf"/>
</dbReference>
<dbReference type="GO" id="GO:0003729">
    <property type="term" value="F:mRNA binding"/>
    <property type="evidence" value="ECO:0007669"/>
    <property type="project" value="TreeGrafter"/>
</dbReference>
<dbReference type="GO" id="GO:0003743">
    <property type="term" value="F:translation initiation factor activity"/>
    <property type="evidence" value="ECO:0007669"/>
    <property type="project" value="InterPro"/>
</dbReference>
<dbReference type="AlphaFoldDB" id="A0AAF0F4J9"/>
<dbReference type="InterPro" id="IPR001950">
    <property type="entry name" value="SUI1"/>
</dbReference>
<dbReference type="InterPro" id="IPR048517">
    <property type="entry name" value="DENR_N"/>
</dbReference>
<accession>A0AAF0F4J9</accession>
<proteinExistence type="inferred from homology"/>
<dbReference type="CDD" id="cd11607">
    <property type="entry name" value="DENR_C"/>
    <property type="match status" value="1"/>
</dbReference>
<dbReference type="Proteomes" id="UP001217754">
    <property type="component" value="Chromosome 4"/>
</dbReference>
<dbReference type="PANTHER" id="PTHR12789">
    <property type="entry name" value="DENSITY-REGULATED PROTEIN HOMOLOG"/>
    <property type="match status" value="1"/>
</dbReference>
<evidence type="ECO:0000256" key="2">
    <source>
        <dbReference type="ARBA" id="ARBA00011742"/>
    </source>
</evidence>
<dbReference type="InterPro" id="IPR050318">
    <property type="entry name" value="DENR/SUI1_TIF"/>
</dbReference>
<evidence type="ECO:0000256" key="3">
    <source>
        <dbReference type="ARBA" id="ARBA00020058"/>
    </source>
</evidence>
<keyword evidence="6" id="KW-1185">Reference proteome</keyword>
<dbReference type="GO" id="GO:0001731">
    <property type="term" value="P:formation of translation preinitiation complex"/>
    <property type="evidence" value="ECO:0007669"/>
    <property type="project" value="TreeGrafter"/>
</dbReference>
<reference evidence="5" key="1">
    <citation type="submission" date="2023-03" db="EMBL/GenBank/DDBJ databases">
        <title>Mating type loci evolution in Malassezia.</title>
        <authorList>
            <person name="Coelho M.A."/>
        </authorList>
    </citation>
    <scope>NUCLEOTIDE SEQUENCE</scope>
    <source>
        <strain evidence="5">CBS 9431</strain>
    </source>
</reference>
<gene>
    <name evidence="5" type="primary">TMA22</name>
    <name evidence="5" type="ORF">MJAP1_002720</name>
</gene>
<protein>
    <recommendedName>
        <fullName evidence="3">Translation machinery-associated protein 22</fullName>
    </recommendedName>
</protein>
<dbReference type="GO" id="GO:0002188">
    <property type="term" value="P:translation reinitiation"/>
    <property type="evidence" value="ECO:0007669"/>
    <property type="project" value="TreeGrafter"/>
</dbReference>
<comment type="similarity">
    <text evidence="1">Belongs to the DENR family.</text>
</comment>
<dbReference type="InterPro" id="IPR046447">
    <property type="entry name" value="DENR_C"/>
</dbReference>
<evidence type="ECO:0000313" key="6">
    <source>
        <dbReference type="Proteomes" id="UP001217754"/>
    </source>
</evidence>
<dbReference type="PANTHER" id="PTHR12789:SF0">
    <property type="entry name" value="DENSITY-REGULATED PROTEIN"/>
    <property type="match status" value="1"/>
</dbReference>
<dbReference type="Pfam" id="PF21023">
    <property type="entry name" value="DENR_N"/>
    <property type="match status" value="1"/>
</dbReference>
<name>A0AAF0F4J9_9BASI</name>
<dbReference type="RefSeq" id="XP_060122636.1">
    <property type="nucleotide sequence ID" value="XM_060266653.1"/>
</dbReference>
<evidence type="ECO:0000259" key="4">
    <source>
        <dbReference type="PROSITE" id="PS50296"/>
    </source>
</evidence>
<dbReference type="Gene3D" id="3.30.780.10">
    <property type="entry name" value="SUI1-like domain"/>
    <property type="match status" value="1"/>
</dbReference>
<dbReference type="Pfam" id="PF01253">
    <property type="entry name" value="SUI1"/>
    <property type="match status" value="1"/>
</dbReference>
<feature type="domain" description="SUI1" evidence="4">
    <location>
        <begin position="105"/>
        <end position="181"/>
    </location>
</feature>
<dbReference type="GeneID" id="85226371"/>
<comment type="subunit">
    <text evidence="2">Interacts with the 40S ribosomal subunit.</text>
</comment>
<dbReference type="EMBL" id="CP119961">
    <property type="protein sequence ID" value="WFD39739.1"/>
    <property type="molecule type" value="Genomic_DNA"/>
</dbReference>